<evidence type="ECO:0000256" key="3">
    <source>
        <dbReference type="ARBA" id="ARBA00022679"/>
    </source>
</evidence>
<evidence type="ECO:0000256" key="6">
    <source>
        <dbReference type="ARBA" id="ARBA00023316"/>
    </source>
</evidence>
<organism evidence="10 11">
    <name type="scientific">Bosea massiliensis</name>
    <dbReference type="NCBI Taxonomy" id="151419"/>
    <lineage>
        <taxon>Bacteria</taxon>
        <taxon>Pseudomonadati</taxon>
        <taxon>Pseudomonadota</taxon>
        <taxon>Alphaproteobacteria</taxon>
        <taxon>Hyphomicrobiales</taxon>
        <taxon>Boseaceae</taxon>
        <taxon>Bosea</taxon>
    </lineage>
</organism>
<keyword evidence="6 7" id="KW-0961">Cell wall biogenesis/degradation</keyword>
<evidence type="ECO:0000256" key="1">
    <source>
        <dbReference type="ARBA" id="ARBA00004752"/>
    </source>
</evidence>
<dbReference type="InterPro" id="IPR002477">
    <property type="entry name" value="Peptidoglycan-bd-like"/>
</dbReference>
<feature type="active site" description="Nucleophile" evidence="7">
    <location>
        <position position="324"/>
    </location>
</feature>
<dbReference type="Gene3D" id="2.40.440.10">
    <property type="entry name" value="L,D-transpeptidase catalytic domain-like"/>
    <property type="match status" value="1"/>
</dbReference>
<feature type="active site" description="Proton donor/acceptor" evidence="7">
    <location>
        <position position="305"/>
    </location>
</feature>
<accession>A0ABW0P4W2</accession>
<dbReference type="RefSeq" id="WP_066721510.1">
    <property type="nucleotide sequence ID" value="NZ_JBHSLU010000063.1"/>
</dbReference>
<dbReference type="SUPFAM" id="SSF141523">
    <property type="entry name" value="L,D-transpeptidase catalytic domain-like"/>
    <property type="match status" value="1"/>
</dbReference>
<keyword evidence="8" id="KW-0732">Signal</keyword>
<comment type="caution">
    <text evidence="10">The sequence shown here is derived from an EMBL/GenBank/DDBJ whole genome shotgun (WGS) entry which is preliminary data.</text>
</comment>
<dbReference type="PANTHER" id="PTHR41533:SF1">
    <property type="entry name" value="L,D-TRANSPEPTIDASE YCBB-RELATED"/>
    <property type="match status" value="1"/>
</dbReference>
<feature type="signal peptide" evidence="8">
    <location>
        <begin position="1"/>
        <end position="26"/>
    </location>
</feature>
<evidence type="ECO:0000256" key="8">
    <source>
        <dbReference type="SAM" id="SignalP"/>
    </source>
</evidence>
<dbReference type="PROSITE" id="PS52029">
    <property type="entry name" value="LD_TPASE"/>
    <property type="match status" value="1"/>
</dbReference>
<keyword evidence="4 7" id="KW-0133">Cell shape</keyword>
<dbReference type="InterPro" id="IPR005490">
    <property type="entry name" value="LD_TPept_cat_dom"/>
</dbReference>
<evidence type="ECO:0000313" key="11">
    <source>
        <dbReference type="Proteomes" id="UP001596060"/>
    </source>
</evidence>
<dbReference type="SUPFAM" id="SSF47090">
    <property type="entry name" value="PGBD-like"/>
    <property type="match status" value="1"/>
</dbReference>
<reference evidence="11" key="1">
    <citation type="journal article" date="2019" name="Int. J. Syst. Evol. Microbiol.">
        <title>The Global Catalogue of Microorganisms (GCM) 10K type strain sequencing project: providing services to taxonomists for standard genome sequencing and annotation.</title>
        <authorList>
            <consortium name="The Broad Institute Genomics Platform"/>
            <consortium name="The Broad Institute Genome Sequencing Center for Infectious Disease"/>
            <person name="Wu L."/>
            <person name="Ma J."/>
        </authorList>
    </citation>
    <scope>NUCLEOTIDE SEQUENCE [LARGE SCALE GENOMIC DNA]</scope>
    <source>
        <strain evidence="11">CCUG 43117</strain>
    </source>
</reference>
<dbReference type="InterPro" id="IPR052905">
    <property type="entry name" value="LD-transpeptidase_YkuD-like"/>
</dbReference>
<sequence>MSLTRRETVLALLSGAAATSAVPAFAQQAEWRQSYDSGARNAVARSHTPMMSPESLQATEAAIVAYRDLAARGGWPAIQLTERMAVGSRGPGVVALRQRLIITGDLDANAGTSNVYDSYVEAGVRNFQARVGLSTTGAINRATVAALNVPIDRRIRQLETNVVRLRTWAGNLPNRYVVANIPAAMVETVENGQVATRHAAGVGKIDRQSPLLSTKIPEVNFNPTWTVPASIIRKDLIPKMRKEPNYLTENKIRIIGPNGEIAPERVNWNSDEATRYTFRQDPGGEFNSLGFVRINIPSPHGVYMHDTPAKGIFGDDFRFVSSGCIRVQNVRDYIAWLLKETPGWDRAKIDQVIASGERINARISNPVPCYWVYITAWATPDGGVQFRDDIYNKDGLGPAPVAALQGEQDI</sequence>
<evidence type="ECO:0000256" key="7">
    <source>
        <dbReference type="PROSITE-ProRule" id="PRU01373"/>
    </source>
</evidence>
<keyword evidence="11" id="KW-1185">Reference proteome</keyword>
<keyword evidence="5 7" id="KW-0573">Peptidoglycan synthesis</keyword>
<dbReference type="Gene3D" id="1.10.101.10">
    <property type="entry name" value="PGBD-like superfamily/PGBD"/>
    <property type="match status" value="1"/>
</dbReference>
<evidence type="ECO:0000256" key="2">
    <source>
        <dbReference type="ARBA" id="ARBA00005992"/>
    </source>
</evidence>
<evidence type="ECO:0000313" key="10">
    <source>
        <dbReference type="EMBL" id="MFC5507460.1"/>
    </source>
</evidence>
<comment type="pathway">
    <text evidence="1 7">Cell wall biogenesis; peptidoglycan biosynthesis.</text>
</comment>
<dbReference type="InterPro" id="IPR036366">
    <property type="entry name" value="PGBDSf"/>
</dbReference>
<protein>
    <submittedName>
        <fullName evidence="10">Murein L,D-transpeptidase</fullName>
    </submittedName>
</protein>
<evidence type="ECO:0000256" key="4">
    <source>
        <dbReference type="ARBA" id="ARBA00022960"/>
    </source>
</evidence>
<gene>
    <name evidence="10" type="ORF">ACFPN9_19645</name>
</gene>
<dbReference type="PANTHER" id="PTHR41533">
    <property type="entry name" value="L,D-TRANSPEPTIDASE HI_1667-RELATED"/>
    <property type="match status" value="1"/>
</dbReference>
<dbReference type="Proteomes" id="UP001596060">
    <property type="component" value="Unassembled WGS sequence"/>
</dbReference>
<comment type="similarity">
    <text evidence="2">Belongs to the YkuD family.</text>
</comment>
<dbReference type="Pfam" id="PF01471">
    <property type="entry name" value="PG_binding_1"/>
    <property type="match status" value="1"/>
</dbReference>
<dbReference type="InterPro" id="IPR038063">
    <property type="entry name" value="Transpep_catalytic_dom"/>
</dbReference>
<name>A0ABW0P4W2_9HYPH</name>
<proteinExistence type="inferred from homology"/>
<dbReference type="CDD" id="cd16913">
    <property type="entry name" value="YkuD_like"/>
    <property type="match status" value="1"/>
</dbReference>
<feature type="domain" description="L,D-TPase catalytic" evidence="9">
    <location>
        <begin position="175"/>
        <end position="352"/>
    </location>
</feature>
<dbReference type="InterPro" id="IPR036365">
    <property type="entry name" value="PGBD-like_sf"/>
</dbReference>
<evidence type="ECO:0000259" key="9">
    <source>
        <dbReference type="PROSITE" id="PS52029"/>
    </source>
</evidence>
<dbReference type="Pfam" id="PF03734">
    <property type="entry name" value="YkuD"/>
    <property type="match status" value="1"/>
</dbReference>
<evidence type="ECO:0000256" key="5">
    <source>
        <dbReference type="ARBA" id="ARBA00022984"/>
    </source>
</evidence>
<feature type="chain" id="PRO_5047540124" evidence="8">
    <location>
        <begin position="27"/>
        <end position="410"/>
    </location>
</feature>
<keyword evidence="3" id="KW-0808">Transferase</keyword>
<dbReference type="EMBL" id="JBHSLU010000063">
    <property type="protein sequence ID" value="MFC5507460.1"/>
    <property type="molecule type" value="Genomic_DNA"/>
</dbReference>